<dbReference type="InterPro" id="IPR029063">
    <property type="entry name" value="SAM-dependent_MTases_sf"/>
</dbReference>
<dbReference type="PANTHER" id="PTHR12496:SF0">
    <property type="entry name" value="METHYLTRANSFERASE DOMAIN-CONTAINING PROTEIN"/>
    <property type="match status" value="1"/>
</dbReference>
<dbReference type="SUPFAM" id="SSF53335">
    <property type="entry name" value="S-adenosyl-L-methionine-dependent methyltransferases"/>
    <property type="match status" value="1"/>
</dbReference>
<proteinExistence type="predicted"/>
<dbReference type="AlphaFoldDB" id="S9QI58"/>
<name>S9QI58_CYSF2</name>
<accession>S9QI58</accession>
<dbReference type="InterPro" id="IPR025714">
    <property type="entry name" value="Methyltranfer_dom"/>
</dbReference>
<dbReference type="Proteomes" id="UP000011682">
    <property type="component" value="Unassembled WGS sequence"/>
</dbReference>
<protein>
    <recommendedName>
        <fullName evidence="1">Methyltransferase domain-containing protein</fullName>
    </recommendedName>
</protein>
<keyword evidence="3" id="KW-1185">Reference proteome</keyword>
<feature type="domain" description="Methyltransferase" evidence="1">
    <location>
        <begin position="101"/>
        <end position="233"/>
    </location>
</feature>
<sequence length="420" mass="47799">MNHQDRLEALTDLLRPWSELWSRSILQNWPESGAAYLESWLPYAESLDEEGERRLDDGELPGEPPRSLHSLVLALRELTALPWHEGVRRLTTADAQGLNAKKAHEIERVLALLGPRTQTIRQAVDIGGGMGHLARLCVRTFDWTFHSIDRDAALQEKGRDWLRRARTLPREKLCFIHSSVEDGPQREIDPLFSGQDRVSIGLHTCGSLALTQIRKSQQAGLLLNFGCCYDQMDAARDYPVSRFGKAHGLPITRRALFLATRGRHHKTEAEFALMKRVNQQRFALDLLLRRKFPALGFVRAGDAPKKLYAESFAAYARDRLERLRLDVGMTDAELNSFESSARAETRRIFLCHLLRDRFARALEIVILLDRALLLEEMGFQVELLQVFEPRLSPRNIALIASRAEPSANIRIAPAQQPLRI</sequence>
<dbReference type="PANTHER" id="PTHR12496">
    <property type="entry name" value="CGI-41 METHYLTRANSFERASE"/>
    <property type="match status" value="1"/>
</dbReference>
<gene>
    <name evidence="2" type="ORF">D187_007450</name>
</gene>
<dbReference type="Pfam" id="PF13679">
    <property type="entry name" value="Methyltransf_32"/>
    <property type="match status" value="1"/>
</dbReference>
<reference evidence="2" key="1">
    <citation type="submission" date="2013-05" db="EMBL/GenBank/DDBJ databases">
        <title>Genome assembly of Cystobacter fuscus DSM 2262.</title>
        <authorList>
            <person name="Sharma G."/>
            <person name="Khatri I."/>
            <person name="Kaur C."/>
            <person name="Mayilraj S."/>
            <person name="Subramanian S."/>
        </authorList>
    </citation>
    <scope>NUCLEOTIDE SEQUENCE [LARGE SCALE GENOMIC DNA]</scope>
    <source>
        <strain evidence="2">DSM 2262</strain>
    </source>
</reference>
<dbReference type="InterPro" id="IPR052220">
    <property type="entry name" value="METTL25"/>
</dbReference>
<evidence type="ECO:0000313" key="2">
    <source>
        <dbReference type="EMBL" id="EPX56108.1"/>
    </source>
</evidence>
<dbReference type="eggNOG" id="ENOG502Z7Q4">
    <property type="taxonomic scope" value="Bacteria"/>
</dbReference>
<evidence type="ECO:0000259" key="1">
    <source>
        <dbReference type="Pfam" id="PF13679"/>
    </source>
</evidence>
<comment type="caution">
    <text evidence="2">The sequence shown here is derived from an EMBL/GenBank/DDBJ whole genome shotgun (WGS) entry which is preliminary data.</text>
</comment>
<dbReference type="OrthoDB" id="5288826at2"/>
<organism evidence="2 3">
    <name type="scientific">Cystobacter fuscus (strain ATCC 25194 / DSM 2262 / NBRC 100088 / M29)</name>
    <dbReference type="NCBI Taxonomy" id="1242864"/>
    <lineage>
        <taxon>Bacteria</taxon>
        <taxon>Pseudomonadati</taxon>
        <taxon>Myxococcota</taxon>
        <taxon>Myxococcia</taxon>
        <taxon>Myxococcales</taxon>
        <taxon>Cystobacterineae</taxon>
        <taxon>Archangiaceae</taxon>
        <taxon>Cystobacter</taxon>
    </lineage>
</organism>
<evidence type="ECO:0000313" key="3">
    <source>
        <dbReference type="Proteomes" id="UP000011682"/>
    </source>
</evidence>
<dbReference type="EMBL" id="ANAH02000066">
    <property type="protein sequence ID" value="EPX56108.1"/>
    <property type="molecule type" value="Genomic_DNA"/>
</dbReference>
<dbReference type="RefSeq" id="WP_002622207.1">
    <property type="nucleotide sequence ID" value="NZ_ANAH02000066.1"/>
</dbReference>